<dbReference type="SUPFAM" id="SSF52799">
    <property type="entry name" value="(Phosphotyrosine protein) phosphatases II"/>
    <property type="match status" value="1"/>
</dbReference>
<feature type="region of interest" description="Disordered" evidence="1">
    <location>
        <begin position="35"/>
        <end position="61"/>
    </location>
</feature>
<dbReference type="PANTHER" id="PTHR46377:SF1">
    <property type="entry name" value="DUAL SPECIFICITY PROTEIN PHOSPHATASE 19"/>
    <property type="match status" value="1"/>
</dbReference>
<dbReference type="InterPro" id="IPR000387">
    <property type="entry name" value="Tyr_Pase_dom"/>
</dbReference>
<protein>
    <recommendedName>
        <fullName evidence="2">Tyrosine specific protein phosphatases domain-containing protein</fullName>
    </recommendedName>
</protein>
<feature type="region of interest" description="Disordered" evidence="1">
    <location>
        <begin position="254"/>
        <end position="310"/>
    </location>
</feature>
<evidence type="ECO:0000313" key="3">
    <source>
        <dbReference type="EMBL" id="CAK9069793.1"/>
    </source>
</evidence>
<sequence length="628" mass="68604">MPESSSRPAQEIIRTKRLQDLLLAVVYRAAMGRAKRHGGPEEAEAVPPPPPASPPAPDANLAGLFANNPLLGGNQFANPLLGANPLILATLANPAQPSAAMQPGAAAAEPEDSNMIDPDVQELCDYFHIEERHARRLNDIMKNREDTFVADMERLYDVLERANSPAGLLVVKMREMEEGTFVGKVKADKDLAAVSKKYKLDEQAESKLADILARYDDARRKEYLIEIERHLEVSNRPSAMAMLLLRKLGEGQSLGKPGPAAPGSYLDNAQRAARGEPTRSGRERNDGRTDGRAERKSPRRDKERRRSRSRRSFSLGDMGLCMFISYLEIYNNDGPAFSADSGWDWRGYDLLSRAETASKLEDVLPALGDADLCGLTQDQVTAVYASPNTPRSVKDQIIATRTDVLEETECDFAAAGEKLMKALENEGEKVSYRPCNVVWSHPSSGGQLLIANEHSATSKDVLVEHKVCFIVNCLDFFGTTAPFHDDPDVRYLYFPIACWREGAPDRSPKGVAKVLAPLLSFAKHHLAEGGNVMIHCLAGCHRAGTAGVACLMELCNLDFKSALCAAKAARPSVDPLAHLHALLRKFEVAKRSGFVGKAMEQASQLGFQEAANAVFGINPPKQKTIPAT</sequence>
<evidence type="ECO:0000256" key="1">
    <source>
        <dbReference type="SAM" id="MobiDB-lite"/>
    </source>
</evidence>
<proteinExistence type="predicted"/>
<dbReference type="InterPro" id="IPR029021">
    <property type="entry name" value="Prot-tyrosine_phosphatase-like"/>
</dbReference>
<feature type="domain" description="Tyrosine specific protein phosphatases" evidence="2">
    <location>
        <begin position="512"/>
        <end position="573"/>
    </location>
</feature>
<dbReference type="Proteomes" id="UP001642484">
    <property type="component" value="Unassembled WGS sequence"/>
</dbReference>
<feature type="compositionally biased region" description="Pro residues" evidence="1">
    <location>
        <begin position="46"/>
        <end position="57"/>
    </location>
</feature>
<evidence type="ECO:0000259" key="2">
    <source>
        <dbReference type="PROSITE" id="PS50056"/>
    </source>
</evidence>
<accession>A0ABP0P182</accession>
<comment type="caution">
    <text evidence="3">The sequence shown here is derived from an EMBL/GenBank/DDBJ whole genome shotgun (WGS) entry which is preliminary data.</text>
</comment>
<dbReference type="PROSITE" id="PS50056">
    <property type="entry name" value="TYR_PHOSPHATASE_2"/>
    <property type="match status" value="1"/>
</dbReference>
<dbReference type="CDD" id="cd14498">
    <property type="entry name" value="DSP"/>
    <property type="match status" value="1"/>
</dbReference>
<gene>
    <name evidence="3" type="ORF">CCMP2556_LOCUS34325</name>
</gene>
<evidence type="ECO:0000313" key="4">
    <source>
        <dbReference type="Proteomes" id="UP001642484"/>
    </source>
</evidence>
<dbReference type="PANTHER" id="PTHR46377">
    <property type="entry name" value="DUAL SPECIFICITY PROTEIN PHOSPHATASE 19"/>
    <property type="match status" value="1"/>
</dbReference>
<organism evidence="3 4">
    <name type="scientific">Durusdinium trenchii</name>
    <dbReference type="NCBI Taxonomy" id="1381693"/>
    <lineage>
        <taxon>Eukaryota</taxon>
        <taxon>Sar</taxon>
        <taxon>Alveolata</taxon>
        <taxon>Dinophyceae</taxon>
        <taxon>Suessiales</taxon>
        <taxon>Symbiodiniaceae</taxon>
        <taxon>Durusdinium</taxon>
    </lineage>
</organism>
<keyword evidence="4" id="KW-1185">Reference proteome</keyword>
<reference evidence="3 4" key="1">
    <citation type="submission" date="2024-02" db="EMBL/GenBank/DDBJ databases">
        <authorList>
            <person name="Chen Y."/>
            <person name="Shah S."/>
            <person name="Dougan E. K."/>
            <person name="Thang M."/>
            <person name="Chan C."/>
        </authorList>
    </citation>
    <scope>NUCLEOTIDE SEQUENCE [LARGE SCALE GENOMIC DNA]</scope>
</reference>
<feature type="compositionally biased region" description="Basic residues" evidence="1">
    <location>
        <begin position="297"/>
        <end position="310"/>
    </location>
</feature>
<dbReference type="Gene3D" id="3.90.190.10">
    <property type="entry name" value="Protein tyrosine phosphatase superfamily"/>
    <property type="match status" value="1"/>
</dbReference>
<dbReference type="EMBL" id="CAXAMN010022472">
    <property type="protein sequence ID" value="CAK9069793.1"/>
    <property type="molecule type" value="Genomic_DNA"/>
</dbReference>
<feature type="compositionally biased region" description="Basic and acidic residues" evidence="1">
    <location>
        <begin position="273"/>
        <end position="296"/>
    </location>
</feature>
<name>A0ABP0P182_9DINO</name>